<proteinExistence type="predicted"/>
<sequence length="153" mass="17347">MTYSLDSDVLIQAWRDYPIENFPPVWEKLGELGANNTLGMSELILAELQRGGDELYDWAKTRETDLVIPTSDTINSEVSYLVNTYNNFGIITGKNEADPFVVAVAKAHNCIVVTNERRSGDLNGPKIPDVCLEEEIPWIRFIDIIKRENIVFQ</sequence>
<dbReference type="RefSeq" id="WP_165266408.1">
    <property type="nucleotide sequence ID" value="NZ_JAALLS010000003.1"/>
</dbReference>
<dbReference type="SUPFAM" id="SSF88723">
    <property type="entry name" value="PIN domain-like"/>
    <property type="match status" value="1"/>
</dbReference>
<dbReference type="AlphaFoldDB" id="A0A6M1TB45"/>
<keyword evidence="2" id="KW-1185">Reference proteome</keyword>
<dbReference type="Pfam" id="PF14367">
    <property type="entry name" value="DUF4411"/>
    <property type="match status" value="1"/>
</dbReference>
<dbReference type="EMBL" id="JAALLS010000003">
    <property type="protein sequence ID" value="NGP87552.1"/>
    <property type="molecule type" value="Genomic_DNA"/>
</dbReference>
<evidence type="ECO:0000313" key="2">
    <source>
        <dbReference type="Proteomes" id="UP000479132"/>
    </source>
</evidence>
<reference evidence="1 2" key="1">
    <citation type="submission" date="2020-02" db="EMBL/GenBank/DDBJ databases">
        <title>Aliifodinibius halophilus 2W32, complete genome.</title>
        <authorList>
            <person name="Li Y."/>
            <person name="Wu S."/>
        </authorList>
    </citation>
    <scope>NUCLEOTIDE SEQUENCE [LARGE SCALE GENOMIC DNA]</scope>
    <source>
        <strain evidence="1 2">2W32</strain>
    </source>
</reference>
<dbReference type="Proteomes" id="UP000479132">
    <property type="component" value="Unassembled WGS sequence"/>
</dbReference>
<dbReference type="Gene3D" id="3.40.50.1010">
    <property type="entry name" value="5'-nuclease"/>
    <property type="match status" value="1"/>
</dbReference>
<evidence type="ECO:0000313" key="1">
    <source>
        <dbReference type="EMBL" id="NGP87552.1"/>
    </source>
</evidence>
<organism evidence="1 2">
    <name type="scientific">Fodinibius halophilus</name>
    <dbReference type="NCBI Taxonomy" id="1736908"/>
    <lineage>
        <taxon>Bacteria</taxon>
        <taxon>Pseudomonadati</taxon>
        <taxon>Balneolota</taxon>
        <taxon>Balneolia</taxon>
        <taxon>Balneolales</taxon>
        <taxon>Balneolaceae</taxon>
        <taxon>Fodinibius</taxon>
    </lineage>
</organism>
<gene>
    <name evidence="1" type="ORF">G3569_04235</name>
</gene>
<name>A0A6M1TB45_9BACT</name>
<dbReference type="InterPro" id="IPR029060">
    <property type="entry name" value="PIN-like_dom_sf"/>
</dbReference>
<dbReference type="InterPro" id="IPR016541">
    <property type="entry name" value="UCP008505"/>
</dbReference>
<protein>
    <submittedName>
        <fullName evidence="1">DUF4411 family protein</fullName>
    </submittedName>
</protein>
<comment type="caution">
    <text evidence="1">The sequence shown here is derived from an EMBL/GenBank/DDBJ whole genome shotgun (WGS) entry which is preliminary data.</text>
</comment>
<accession>A0A6M1TB45</accession>